<dbReference type="AlphaFoldDB" id="A0A8R7TI29"/>
<reference evidence="2" key="1">
    <citation type="journal article" date="2013" name="Nature">
        <title>Draft genome of the wheat A-genome progenitor Triticum urartu.</title>
        <authorList>
            <person name="Ling H.Q."/>
            <person name="Zhao S."/>
            <person name="Liu D."/>
            <person name="Wang J."/>
            <person name="Sun H."/>
            <person name="Zhang C."/>
            <person name="Fan H."/>
            <person name="Li D."/>
            <person name="Dong L."/>
            <person name="Tao Y."/>
            <person name="Gao C."/>
            <person name="Wu H."/>
            <person name="Li Y."/>
            <person name="Cui Y."/>
            <person name="Guo X."/>
            <person name="Zheng S."/>
            <person name="Wang B."/>
            <person name="Yu K."/>
            <person name="Liang Q."/>
            <person name="Yang W."/>
            <person name="Lou X."/>
            <person name="Chen J."/>
            <person name="Feng M."/>
            <person name="Jian J."/>
            <person name="Zhang X."/>
            <person name="Luo G."/>
            <person name="Jiang Y."/>
            <person name="Liu J."/>
            <person name="Wang Z."/>
            <person name="Sha Y."/>
            <person name="Zhang B."/>
            <person name="Wu H."/>
            <person name="Tang D."/>
            <person name="Shen Q."/>
            <person name="Xue P."/>
            <person name="Zou S."/>
            <person name="Wang X."/>
            <person name="Liu X."/>
            <person name="Wang F."/>
            <person name="Yang Y."/>
            <person name="An X."/>
            <person name="Dong Z."/>
            <person name="Zhang K."/>
            <person name="Zhang X."/>
            <person name="Luo M.C."/>
            <person name="Dvorak J."/>
            <person name="Tong Y."/>
            <person name="Wang J."/>
            <person name="Yang H."/>
            <person name="Li Z."/>
            <person name="Wang D."/>
            <person name="Zhang A."/>
            <person name="Wang J."/>
        </authorList>
    </citation>
    <scope>NUCLEOTIDE SEQUENCE</scope>
    <source>
        <strain evidence="2">cv. G1812</strain>
    </source>
</reference>
<organism evidence="1 2">
    <name type="scientific">Triticum urartu</name>
    <name type="common">Red wild einkorn</name>
    <name type="synonym">Crithodium urartu</name>
    <dbReference type="NCBI Taxonomy" id="4572"/>
    <lineage>
        <taxon>Eukaryota</taxon>
        <taxon>Viridiplantae</taxon>
        <taxon>Streptophyta</taxon>
        <taxon>Embryophyta</taxon>
        <taxon>Tracheophyta</taxon>
        <taxon>Spermatophyta</taxon>
        <taxon>Magnoliopsida</taxon>
        <taxon>Liliopsida</taxon>
        <taxon>Poales</taxon>
        <taxon>Poaceae</taxon>
        <taxon>BOP clade</taxon>
        <taxon>Pooideae</taxon>
        <taxon>Triticodae</taxon>
        <taxon>Triticeae</taxon>
        <taxon>Triticinae</taxon>
        <taxon>Triticum</taxon>
    </lineage>
</organism>
<protein>
    <recommendedName>
        <fullName evidence="3">Endonuclease/exonuclease/phosphatase domain-containing protein</fullName>
    </recommendedName>
</protein>
<evidence type="ECO:0008006" key="3">
    <source>
        <dbReference type="Google" id="ProtNLM"/>
    </source>
</evidence>
<dbReference type="Proteomes" id="UP000015106">
    <property type="component" value="Chromosome 2"/>
</dbReference>
<reference evidence="1" key="3">
    <citation type="submission" date="2022-06" db="UniProtKB">
        <authorList>
            <consortium name="EnsemblPlants"/>
        </authorList>
    </citation>
    <scope>IDENTIFICATION</scope>
</reference>
<dbReference type="EnsemblPlants" id="TuG1812G0200002998.01.T01">
    <property type="protein sequence ID" value="TuG1812G0200002998.01.T01.cds305966"/>
    <property type="gene ID" value="TuG1812G0200002998.01"/>
</dbReference>
<accession>A0A8R7TI29</accession>
<dbReference type="Gramene" id="TuG1812G0200002998.01.T01">
    <property type="protein sequence ID" value="TuG1812G0200002998.01.T01.cds305966"/>
    <property type="gene ID" value="TuG1812G0200002998.01"/>
</dbReference>
<evidence type="ECO:0000313" key="1">
    <source>
        <dbReference type="EnsemblPlants" id="TuG1812G0200002998.01.T01.cds305966"/>
    </source>
</evidence>
<name>A0A8R7TI29_TRIUA</name>
<sequence length="102" mass="11723">MVSISNHHISENAITTLVQQEGAPMWWLTRVYRPQGNAEKVAFLHELADIRDLHAGPWVLVGDFNLIVNAENKNNAIISRRMMARFRALLNRLELKELYLNG</sequence>
<dbReference type="SUPFAM" id="SSF56219">
    <property type="entry name" value="DNase I-like"/>
    <property type="match status" value="1"/>
</dbReference>
<evidence type="ECO:0000313" key="2">
    <source>
        <dbReference type="Proteomes" id="UP000015106"/>
    </source>
</evidence>
<keyword evidence="2" id="KW-1185">Reference proteome</keyword>
<dbReference type="InterPro" id="IPR036691">
    <property type="entry name" value="Endo/exonu/phosph_ase_sf"/>
</dbReference>
<proteinExistence type="predicted"/>
<dbReference type="Gene3D" id="3.60.10.10">
    <property type="entry name" value="Endonuclease/exonuclease/phosphatase"/>
    <property type="match status" value="1"/>
</dbReference>
<reference evidence="1" key="2">
    <citation type="submission" date="2018-03" db="EMBL/GenBank/DDBJ databases">
        <title>The Triticum urartu genome reveals the dynamic nature of wheat genome evolution.</title>
        <authorList>
            <person name="Ling H."/>
            <person name="Ma B."/>
            <person name="Shi X."/>
            <person name="Liu H."/>
            <person name="Dong L."/>
            <person name="Sun H."/>
            <person name="Cao Y."/>
            <person name="Gao Q."/>
            <person name="Zheng S."/>
            <person name="Li Y."/>
            <person name="Yu Y."/>
            <person name="Du H."/>
            <person name="Qi M."/>
            <person name="Li Y."/>
            <person name="Yu H."/>
            <person name="Cui Y."/>
            <person name="Wang N."/>
            <person name="Chen C."/>
            <person name="Wu H."/>
            <person name="Zhao Y."/>
            <person name="Zhang J."/>
            <person name="Li Y."/>
            <person name="Zhou W."/>
            <person name="Zhang B."/>
            <person name="Hu W."/>
            <person name="Eijk M."/>
            <person name="Tang J."/>
            <person name="Witsenboer H."/>
            <person name="Zhao S."/>
            <person name="Li Z."/>
            <person name="Zhang A."/>
            <person name="Wang D."/>
            <person name="Liang C."/>
        </authorList>
    </citation>
    <scope>NUCLEOTIDE SEQUENCE [LARGE SCALE GENOMIC DNA]</scope>
    <source>
        <strain evidence="1">cv. G1812</strain>
    </source>
</reference>